<dbReference type="SUPFAM" id="SSF56219">
    <property type="entry name" value="DNase I-like"/>
    <property type="match status" value="1"/>
</dbReference>
<feature type="compositionally biased region" description="Acidic residues" evidence="3">
    <location>
        <begin position="377"/>
        <end position="387"/>
    </location>
</feature>
<evidence type="ECO:0000256" key="3">
    <source>
        <dbReference type="SAM" id="MobiDB-lite"/>
    </source>
</evidence>
<organism evidence="5 6">
    <name type="scientific">Lodderomyces elongisporus (strain ATCC 11503 / CBS 2605 / JCM 1781 / NBRC 1676 / NRRL YB-4239)</name>
    <name type="common">Yeast</name>
    <name type="synonym">Saccharomyces elongisporus</name>
    <dbReference type="NCBI Taxonomy" id="379508"/>
    <lineage>
        <taxon>Eukaryota</taxon>
        <taxon>Fungi</taxon>
        <taxon>Dikarya</taxon>
        <taxon>Ascomycota</taxon>
        <taxon>Saccharomycotina</taxon>
        <taxon>Pichiomycetes</taxon>
        <taxon>Debaryomycetaceae</taxon>
        <taxon>Candida/Lodderomyces clade</taxon>
        <taxon>Lodderomyces</taxon>
    </lineage>
</organism>
<feature type="compositionally biased region" description="Basic and acidic residues" evidence="3">
    <location>
        <begin position="388"/>
        <end position="406"/>
    </location>
</feature>
<dbReference type="HOGENOM" id="CLU_034867_0_0_1"/>
<dbReference type="OMA" id="PEISNWA"/>
<feature type="region of interest" description="Disordered" evidence="3">
    <location>
        <begin position="377"/>
        <end position="427"/>
    </location>
</feature>
<name>A5E5D6_LODEL</name>
<feature type="compositionally biased region" description="Acidic residues" evidence="3">
    <location>
        <begin position="407"/>
        <end position="416"/>
    </location>
</feature>
<evidence type="ECO:0000256" key="1">
    <source>
        <dbReference type="ARBA" id="ARBA00010774"/>
    </source>
</evidence>
<proteinExistence type="inferred from homology"/>
<evidence type="ECO:0000256" key="2">
    <source>
        <dbReference type="ARBA" id="ARBA00022801"/>
    </source>
</evidence>
<dbReference type="InterPro" id="IPR036691">
    <property type="entry name" value="Endo/exonu/phosph_ase_sf"/>
</dbReference>
<dbReference type="VEuPathDB" id="FungiDB:LELG_04825"/>
<feature type="domain" description="Endonuclease/exonuclease/phosphatase" evidence="4">
    <location>
        <begin position="122"/>
        <end position="228"/>
    </location>
</feature>
<gene>
    <name evidence="5" type="ORF">LELG_04825</name>
</gene>
<keyword evidence="2" id="KW-0378">Hydrolase</keyword>
<dbReference type="KEGG" id="lel:PVL30_005554"/>
<dbReference type="OrthoDB" id="428734at2759"/>
<dbReference type="Proteomes" id="UP000001996">
    <property type="component" value="Unassembled WGS sequence"/>
</dbReference>
<dbReference type="eggNOG" id="KOG2338">
    <property type="taxonomic scope" value="Eukaryota"/>
</dbReference>
<dbReference type="InterPro" id="IPR050410">
    <property type="entry name" value="CCR4/nocturin_mRNA_transcr"/>
</dbReference>
<dbReference type="InParanoid" id="A5E5D6"/>
<evidence type="ECO:0000259" key="4">
    <source>
        <dbReference type="Pfam" id="PF03372"/>
    </source>
</evidence>
<dbReference type="Gene3D" id="3.60.10.10">
    <property type="entry name" value="Endonuclease/exonuclease/phosphatase"/>
    <property type="match status" value="1"/>
</dbReference>
<dbReference type="GO" id="GO:0006364">
    <property type="term" value="P:rRNA processing"/>
    <property type="evidence" value="ECO:0007669"/>
    <property type="project" value="EnsemblFungi"/>
</dbReference>
<dbReference type="FunCoup" id="A5E5D6">
    <property type="interactions" value="466"/>
</dbReference>
<dbReference type="GO" id="GO:0000175">
    <property type="term" value="F:3'-5'-RNA exonuclease activity"/>
    <property type="evidence" value="ECO:0007669"/>
    <property type="project" value="TreeGrafter"/>
</dbReference>
<sequence>MIAKFLKTKYFCNHSATVLICQIRSKRSIRTKASHISTMTKKKGTKKSMDPSLLTPEYIAEQRRLREERKAKERKEKEAHGVFDGPEPQEKFIKRPFLALPNEVGNGNDEVGETPKLSVKIMSYNILAQCLIRRSLFPTNGKILKWYIRKEILLAELRWYDPDILCLQECDKLQFHNFWQSELAKLGYECKFHRYNTKNHGLVIAYKTEIFLIKHQSFIKYDQDVKPLKANCKAGEASEVNQDCDRVELPPARIQTKNVGFMCYLEFKQSVLERFPYLKQRNGVIIGTTHAFWHPFGTYDRTRQMYIILHKFREFHHTMQVLSKNKFPFYSFFTGDLNSEPFDAPYLSLVEKPVSYEGQVKNVLGCSLSYVYSSDRDLDESEDEIPEGAEHVEEQKNGREEEKKEEEKEEEKEEKEDAAAAAEDSNDSLTELANTLGINEDNLSQTPDLERDSREIERLQNPDTPEPSKFEPTEKQDRMMQQLADAHNDLPLRAISLYSAGYSLVHPDNAQNCRNEPEFSNWVDKWVGMLDYILMIVPWNKQQDTRKIDTPQDLEKHNVKIKKLLKLPKPEEMGPKPNGQPRLYQYPSDHLCIMAEIELL</sequence>
<dbReference type="EMBL" id="CH981530">
    <property type="protein sequence ID" value="EDK46644.1"/>
    <property type="molecule type" value="Genomic_DNA"/>
</dbReference>
<protein>
    <recommendedName>
        <fullName evidence="4">Endonuclease/exonuclease/phosphatase domain-containing protein</fullName>
    </recommendedName>
</protein>
<dbReference type="GeneID" id="5231107"/>
<dbReference type="InterPro" id="IPR005135">
    <property type="entry name" value="Endo/exonuclease/phosphatase"/>
</dbReference>
<dbReference type="AlphaFoldDB" id="A5E5D6"/>
<keyword evidence="6" id="KW-1185">Reference proteome</keyword>
<accession>A5E5D6</accession>
<comment type="similarity">
    <text evidence="1">Belongs to the CCR4/nocturin family.</text>
</comment>
<evidence type="ECO:0000313" key="6">
    <source>
        <dbReference type="Proteomes" id="UP000001996"/>
    </source>
</evidence>
<evidence type="ECO:0000313" key="5">
    <source>
        <dbReference type="EMBL" id="EDK46644.1"/>
    </source>
</evidence>
<reference evidence="5 6" key="1">
    <citation type="journal article" date="2009" name="Nature">
        <title>Evolution of pathogenicity and sexual reproduction in eight Candida genomes.</title>
        <authorList>
            <person name="Butler G."/>
            <person name="Rasmussen M.D."/>
            <person name="Lin M.F."/>
            <person name="Santos M.A."/>
            <person name="Sakthikumar S."/>
            <person name="Munro C.A."/>
            <person name="Rheinbay E."/>
            <person name="Grabherr M."/>
            <person name="Forche A."/>
            <person name="Reedy J.L."/>
            <person name="Agrafioti I."/>
            <person name="Arnaud M.B."/>
            <person name="Bates S."/>
            <person name="Brown A.J."/>
            <person name="Brunke S."/>
            <person name="Costanzo M.C."/>
            <person name="Fitzpatrick D.A."/>
            <person name="de Groot P.W."/>
            <person name="Harris D."/>
            <person name="Hoyer L.L."/>
            <person name="Hube B."/>
            <person name="Klis F.M."/>
            <person name="Kodira C."/>
            <person name="Lennard N."/>
            <person name="Logue M.E."/>
            <person name="Martin R."/>
            <person name="Neiman A.M."/>
            <person name="Nikolaou E."/>
            <person name="Quail M.A."/>
            <person name="Quinn J."/>
            <person name="Santos M.C."/>
            <person name="Schmitzberger F.F."/>
            <person name="Sherlock G."/>
            <person name="Shah P."/>
            <person name="Silverstein K.A."/>
            <person name="Skrzypek M.S."/>
            <person name="Soll D."/>
            <person name="Staggs R."/>
            <person name="Stansfield I."/>
            <person name="Stumpf M.P."/>
            <person name="Sudbery P.E."/>
            <person name="Srikantha T."/>
            <person name="Zeng Q."/>
            <person name="Berman J."/>
            <person name="Berriman M."/>
            <person name="Heitman J."/>
            <person name="Gow N.A."/>
            <person name="Lorenz M.C."/>
            <person name="Birren B.W."/>
            <person name="Kellis M."/>
            <person name="Cuomo C.A."/>
        </authorList>
    </citation>
    <scope>NUCLEOTIDE SEQUENCE [LARGE SCALE GENOMIC DNA]</scope>
    <source>
        <strain evidence="6">ATCC 11503 / BCRC 21390 / CBS 2605 / JCM 1781 / NBRC 1676 / NRRL YB-4239</strain>
    </source>
</reference>
<dbReference type="Pfam" id="PF03372">
    <property type="entry name" value="Exo_endo_phos"/>
    <property type="match status" value="1"/>
</dbReference>
<dbReference type="PANTHER" id="PTHR12121">
    <property type="entry name" value="CARBON CATABOLITE REPRESSOR PROTEIN 4"/>
    <property type="match status" value="1"/>
</dbReference>
<dbReference type="PANTHER" id="PTHR12121:SF45">
    <property type="entry name" value="NOCTURNIN"/>
    <property type="match status" value="1"/>
</dbReference>
<dbReference type="GO" id="GO:0004521">
    <property type="term" value="F:RNA endonuclease activity"/>
    <property type="evidence" value="ECO:0007669"/>
    <property type="project" value="EnsemblFungi"/>
</dbReference>